<comment type="caution">
    <text evidence="3">The sequence shown here is derived from an EMBL/GenBank/DDBJ whole genome shotgun (WGS) entry which is preliminary data.</text>
</comment>
<name>A0AAX1SIT3_9FIRM</name>
<evidence type="ECO:0000256" key="2">
    <source>
        <dbReference type="SAM" id="SignalP"/>
    </source>
</evidence>
<evidence type="ECO:0000313" key="4">
    <source>
        <dbReference type="EMBL" id="NSJ51149.1"/>
    </source>
</evidence>
<feature type="region of interest" description="Disordered" evidence="1">
    <location>
        <begin position="33"/>
        <end position="104"/>
    </location>
</feature>
<dbReference type="Proteomes" id="UP000669239">
    <property type="component" value="Unassembled WGS sequence"/>
</dbReference>
<dbReference type="EMBL" id="JAKNGE010000050">
    <property type="protein sequence ID" value="MCG4749072.1"/>
    <property type="molecule type" value="Genomic_DNA"/>
</dbReference>
<accession>A0AAX1SIT3</accession>
<protein>
    <submittedName>
        <fullName evidence="3">Uncharacterized protein</fullName>
    </submittedName>
</protein>
<dbReference type="PROSITE" id="PS51257">
    <property type="entry name" value="PROKAR_LIPOPROTEIN"/>
    <property type="match status" value="1"/>
</dbReference>
<sequence>MNRKAGKMFLLTGMLCIISFAVCACGRVEEAAKAQEPQAVQGASIPEDDTGEDGLTSGPEAITIVTGPGSQSEGLQSSESSDKVTDSAQKEQPEAQEIPADWAGSIPNLEGDILVSPGSGDDSEFNRISVSYDENTLFAIQTIYDGGARSELSAATAADLASGQFVHVWGSPSGSGMKATRICITKVM</sequence>
<dbReference type="GeneID" id="97206540"/>
<feature type="compositionally biased region" description="Basic and acidic residues" evidence="1">
    <location>
        <begin position="80"/>
        <end position="93"/>
    </location>
</feature>
<dbReference type="AlphaFoldDB" id="A0AAX1SIT3"/>
<reference evidence="4" key="2">
    <citation type="submission" date="2020-02" db="EMBL/GenBank/DDBJ databases">
        <authorList>
            <person name="Littmann E."/>
            <person name="Sorbara M."/>
        </authorList>
    </citation>
    <scope>NUCLEOTIDE SEQUENCE</scope>
    <source>
        <strain evidence="4">MSK.1.17</strain>
    </source>
</reference>
<organism evidence="3 6">
    <name type="scientific">Enterocloster aldenensis</name>
    <dbReference type="NCBI Taxonomy" id="358742"/>
    <lineage>
        <taxon>Bacteria</taxon>
        <taxon>Bacillati</taxon>
        <taxon>Bacillota</taxon>
        <taxon>Clostridia</taxon>
        <taxon>Lachnospirales</taxon>
        <taxon>Lachnospiraceae</taxon>
        <taxon>Enterocloster</taxon>
    </lineage>
</organism>
<dbReference type="Proteomes" id="UP001299608">
    <property type="component" value="Unassembled WGS sequence"/>
</dbReference>
<dbReference type="EMBL" id="JAAITT010000035">
    <property type="protein sequence ID" value="NSJ51149.1"/>
    <property type="molecule type" value="Genomic_DNA"/>
</dbReference>
<keyword evidence="2" id="KW-0732">Signal</keyword>
<keyword evidence="5" id="KW-1185">Reference proteome</keyword>
<evidence type="ECO:0000313" key="5">
    <source>
        <dbReference type="Proteomes" id="UP000669239"/>
    </source>
</evidence>
<gene>
    <name evidence="4" type="ORF">G5B36_20910</name>
    <name evidence="3" type="ORF">L0N08_27030</name>
</gene>
<evidence type="ECO:0000313" key="3">
    <source>
        <dbReference type="EMBL" id="MCG4749072.1"/>
    </source>
</evidence>
<evidence type="ECO:0000256" key="1">
    <source>
        <dbReference type="SAM" id="MobiDB-lite"/>
    </source>
</evidence>
<reference evidence="4 5" key="1">
    <citation type="journal article" date="2020" name="Cell Host Microbe">
        <title>Functional and Genomic Variation between Human-Derived Isolates of Lachnospiraceae Reveals Inter- and Intra-Species Diversity.</title>
        <authorList>
            <person name="Sorbara M.T."/>
            <person name="Littmann E.R."/>
            <person name="Fontana E."/>
            <person name="Moody T.U."/>
            <person name="Kohout C.E."/>
            <person name="Gjonbalaj M."/>
            <person name="Eaton V."/>
            <person name="Seok R."/>
            <person name="Leiner I.M."/>
            <person name="Pamer E.G."/>
        </authorList>
    </citation>
    <scope>NUCLEOTIDE SEQUENCE [LARGE SCALE GENOMIC DNA]</scope>
    <source>
        <strain evidence="4 5">MSK.1.17</strain>
    </source>
</reference>
<proteinExistence type="predicted"/>
<dbReference type="RefSeq" id="WP_117559749.1">
    <property type="nucleotide sequence ID" value="NZ_BAABZL010000001.1"/>
</dbReference>
<feature type="compositionally biased region" description="Low complexity" evidence="1">
    <location>
        <begin position="69"/>
        <end position="79"/>
    </location>
</feature>
<feature type="signal peptide" evidence="2">
    <location>
        <begin position="1"/>
        <end position="24"/>
    </location>
</feature>
<evidence type="ECO:0000313" key="6">
    <source>
        <dbReference type="Proteomes" id="UP001299608"/>
    </source>
</evidence>
<reference evidence="3" key="3">
    <citation type="submission" date="2022-01" db="EMBL/GenBank/DDBJ databases">
        <title>Collection of gut derived symbiotic bacterial strains cultured from healthy donors.</title>
        <authorList>
            <person name="Lin H."/>
            <person name="Kohout C."/>
            <person name="Waligurski E."/>
            <person name="Pamer E.G."/>
        </authorList>
    </citation>
    <scope>NUCLEOTIDE SEQUENCE</scope>
    <source>
        <strain evidence="3">DFI.6.55</strain>
    </source>
</reference>
<feature type="chain" id="PRO_5043298024" evidence="2">
    <location>
        <begin position="25"/>
        <end position="188"/>
    </location>
</feature>